<evidence type="ECO:0000313" key="1">
    <source>
        <dbReference type="EMBL" id="QEC49133.1"/>
    </source>
</evidence>
<name>A0A5B8U7P7_9ACTN</name>
<gene>
    <name evidence="1" type="ORF">FSW04_17150</name>
</gene>
<dbReference type="AlphaFoldDB" id="A0A5B8U7P7"/>
<evidence type="ECO:0000313" key="2">
    <source>
        <dbReference type="Proteomes" id="UP000321805"/>
    </source>
</evidence>
<dbReference type="RefSeq" id="WP_146921455.1">
    <property type="nucleotide sequence ID" value="NZ_CP042430.1"/>
</dbReference>
<keyword evidence="2" id="KW-1185">Reference proteome</keyword>
<sequence>MVFADGDAEHLGAGAGDAIRTPRRRGGVVKLTREPHLNRRLDDEWDALRRLRDAGVGDDEILPRPGFAGHRARLPAVGETAVSGDLLLSGAAWTGTARASGWSATWPATCS</sequence>
<accession>A0A5B8U7P7</accession>
<organism evidence="1 2">
    <name type="scientific">Baekduia soli</name>
    <dbReference type="NCBI Taxonomy" id="496014"/>
    <lineage>
        <taxon>Bacteria</taxon>
        <taxon>Bacillati</taxon>
        <taxon>Actinomycetota</taxon>
        <taxon>Thermoleophilia</taxon>
        <taxon>Solirubrobacterales</taxon>
        <taxon>Baekduiaceae</taxon>
        <taxon>Baekduia</taxon>
    </lineage>
</organism>
<proteinExistence type="predicted"/>
<protein>
    <submittedName>
        <fullName evidence="1">Uncharacterized protein</fullName>
    </submittedName>
</protein>
<dbReference type="OrthoDB" id="4909686at2"/>
<reference evidence="1 2" key="1">
    <citation type="journal article" date="2018" name="J. Microbiol.">
        <title>Baekduia soli gen. nov., sp. nov., a novel bacterium isolated from the soil of Baekdu Mountain and proposal of a novel family name, Baekduiaceae fam. nov.</title>
        <authorList>
            <person name="An D.S."/>
            <person name="Siddiqi M.Z."/>
            <person name="Kim K.H."/>
            <person name="Yu H.S."/>
            <person name="Im W.T."/>
        </authorList>
    </citation>
    <scope>NUCLEOTIDE SEQUENCE [LARGE SCALE GENOMIC DNA]</scope>
    <source>
        <strain evidence="1 2">BR7-21</strain>
    </source>
</reference>
<dbReference type="EMBL" id="CP042430">
    <property type="protein sequence ID" value="QEC49133.1"/>
    <property type="molecule type" value="Genomic_DNA"/>
</dbReference>
<dbReference type="Proteomes" id="UP000321805">
    <property type="component" value="Chromosome"/>
</dbReference>
<dbReference type="KEGG" id="bsol:FSW04_17150"/>